<keyword evidence="1" id="KW-0378">Hydrolase</keyword>
<dbReference type="EMBL" id="CAXHTA020000018">
    <property type="protein sequence ID" value="CAL5228497.1"/>
    <property type="molecule type" value="Genomic_DNA"/>
</dbReference>
<dbReference type="PANTHER" id="PTHR48081:SF8">
    <property type="entry name" value="ALPHA_BETA HYDROLASE FOLD-3 DOMAIN-CONTAINING PROTEIN-RELATED"/>
    <property type="match status" value="1"/>
</dbReference>
<accession>A0ABP1GB31</accession>
<feature type="region of interest" description="Disordered" evidence="2">
    <location>
        <begin position="1"/>
        <end position="20"/>
    </location>
</feature>
<comment type="caution">
    <text evidence="4">The sequence shown here is derived from an EMBL/GenBank/DDBJ whole genome shotgun (WGS) entry which is preliminary data.</text>
</comment>
<gene>
    <name evidence="4" type="primary">g11644</name>
    <name evidence="4" type="ORF">VP750_LOCUS10403</name>
</gene>
<dbReference type="PANTHER" id="PTHR48081">
    <property type="entry name" value="AB HYDROLASE SUPERFAMILY PROTEIN C4A8.06C"/>
    <property type="match status" value="1"/>
</dbReference>
<evidence type="ECO:0000313" key="5">
    <source>
        <dbReference type="Proteomes" id="UP001497392"/>
    </source>
</evidence>
<proteinExistence type="predicted"/>
<keyword evidence="5" id="KW-1185">Reference proteome</keyword>
<dbReference type="InterPro" id="IPR029058">
    <property type="entry name" value="AB_hydrolase_fold"/>
</dbReference>
<name>A0ABP1GB31_9CHLO</name>
<sequence>MPPQPPKGTVPIEDMRRGMSRMPVPDPEPVHHVEDKTIPGPASQLPVRIYKPQAPAGQQLSALVYYHGGGFIFGGLQSHDPMCRAVANKVPCIVVSVDYRLAPEHPFPAAVDDCLAAAEWVAANLESLGATSGKLAVGGDSAGANLAAVTAVSARDCGGPKFAHQLLIYPVVDSSQVNGEFKYESYKECGPGTKGLLDSSDALWLTKHYLTRPEDATDPRFAVIRADHKGLPPATVITCEVDPLRDEGKAYAEKLKAAGVQVNSFHYKGTFHGFMQFPVPQAKEALEAMSAELRSAFSV</sequence>
<protein>
    <submittedName>
        <fullName evidence="4">G11644 protein</fullName>
    </submittedName>
</protein>
<organism evidence="4 5">
    <name type="scientific">Coccomyxa viridis</name>
    <dbReference type="NCBI Taxonomy" id="1274662"/>
    <lineage>
        <taxon>Eukaryota</taxon>
        <taxon>Viridiplantae</taxon>
        <taxon>Chlorophyta</taxon>
        <taxon>core chlorophytes</taxon>
        <taxon>Trebouxiophyceae</taxon>
        <taxon>Trebouxiophyceae incertae sedis</taxon>
        <taxon>Coccomyxaceae</taxon>
        <taxon>Coccomyxa</taxon>
    </lineage>
</organism>
<dbReference type="Proteomes" id="UP001497392">
    <property type="component" value="Unassembled WGS sequence"/>
</dbReference>
<feature type="domain" description="Alpha/beta hydrolase fold-3" evidence="3">
    <location>
        <begin position="63"/>
        <end position="275"/>
    </location>
</feature>
<dbReference type="Pfam" id="PF07859">
    <property type="entry name" value="Abhydrolase_3"/>
    <property type="match status" value="1"/>
</dbReference>
<dbReference type="SUPFAM" id="SSF53474">
    <property type="entry name" value="alpha/beta-Hydrolases"/>
    <property type="match status" value="1"/>
</dbReference>
<dbReference type="InterPro" id="IPR050300">
    <property type="entry name" value="GDXG_lipolytic_enzyme"/>
</dbReference>
<evidence type="ECO:0000313" key="4">
    <source>
        <dbReference type="EMBL" id="CAL5228497.1"/>
    </source>
</evidence>
<evidence type="ECO:0000259" key="3">
    <source>
        <dbReference type="Pfam" id="PF07859"/>
    </source>
</evidence>
<evidence type="ECO:0000256" key="1">
    <source>
        <dbReference type="ARBA" id="ARBA00022801"/>
    </source>
</evidence>
<evidence type="ECO:0000256" key="2">
    <source>
        <dbReference type="SAM" id="MobiDB-lite"/>
    </source>
</evidence>
<dbReference type="InterPro" id="IPR013094">
    <property type="entry name" value="AB_hydrolase_3"/>
</dbReference>
<reference evidence="4 5" key="1">
    <citation type="submission" date="2024-06" db="EMBL/GenBank/DDBJ databases">
        <authorList>
            <person name="Kraege A."/>
            <person name="Thomma B."/>
        </authorList>
    </citation>
    <scope>NUCLEOTIDE SEQUENCE [LARGE SCALE GENOMIC DNA]</scope>
</reference>
<dbReference type="Gene3D" id="3.40.50.1820">
    <property type="entry name" value="alpha/beta hydrolase"/>
    <property type="match status" value="1"/>
</dbReference>